<comment type="similarity">
    <text evidence="1">Belongs to the CCM1 family.</text>
</comment>
<dbReference type="PANTHER" id="PTHR47447:SF24">
    <property type="entry name" value="PENTATRICOPEPTIDE REPEAT-CONTAINING PROTEIN"/>
    <property type="match status" value="1"/>
</dbReference>
<dbReference type="PANTHER" id="PTHR47447">
    <property type="entry name" value="OS03G0856100 PROTEIN"/>
    <property type="match status" value="1"/>
</dbReference>
<sequence>MIFPRLPSSLRPIRDCLLDSITPLRPVAQRDRYTLQQLSSAVPPRNSVGPGSFGPWFTESASLPNCTPVQLTDSPRATHTFTPPTRRLYSTRSGPPRSACPIRVWKTRRSPILPANPLSRPLKKSYNQIIVEFQDNFAAAPEPLQWLDQWLAEHHDTLHRVMAKRENEPDSIIYRTFTKYIIRTLHERYPVKDTEIPLGTRNRAICLYSRIGALSTDRLHMVTDPIHTQLLAFIQTLKPHRPGQAAPTEQFDLTDWHPNVFHWAVRTALKIHLPWYQTQTLYLLIQPYLTPECDALYQHFVPLCLARADVPFVGRIIDDLIANHVRLKPHHQFQVMKFLTTHRDPRRGEAFFNGTLGHQGTYAEAMHAELIRLYGQSASLVPRCLDVYETMLSQDITPGFVTFSALANSFASHGEVKHTIRVVRRVRDSSDRMSPYLAALILKAFFKRGWISRVIPVFRQLQEGGYTMNSVSYNILLGAYVWQNDTAMVAQTLHLMAGKDIEPTVYTYTFLIQTFMASKQFDQCLRIYQSMLDSGIRPSAVTLTVLLPLIFEVSQSGLANYPAGLAQLPSASDLSTPSTLLGQVRASGIKPNAELLRRIIEALWSQNHYPEALLLWRNISRFQLRHSWASLTNTVAHLMIHHELHTNALEFLDHASAKFPALCHTIPLYQTRFLLAYRANRCDQFIPLYRQMLDHGLLISSKFIALSLAYTQQRQHPQLTIEIAEFLQQMGIRSLPSHHQIERLRRSLTHPSTSPPIIASNPTE</sequence>
<evidence type="ECO:0000256" key="3">
    <source>
        <dbReference type="ARBA" id="ARBA00044493"/>
    </source>
</evidence>
<accession>A0A4P9ZJZ8</accession>
<dbReference type="InterPro" id="IPR002885">
    <property type="entry name" value="PPR_rpt"/>
</dbReference>
<evidence type="ECO:0000313" key="8">
    <source>
        <dbReference type="Proteomes" id="UP000268162"/>
    </source>
</evidence>
<evidence type="ECO:0000256" key="1">
    <source>
        <dbReference type="ARBA" id="ARBA00006192"/>
    </source>
</evidence>
<dbReference type="Pfam" id="PF13041">
    <property type="entry name" value="PPR_2"/>
    <property type="match status" value="1"/>
</dbReference>
<organism evidence="7 8">
    <name type="scientific">Dimargaris cristalligena</name>
    <dbReference type="NCBI Taxonomy" id="215637"/>
    <lineage>
        <taxon>Eukaryota</taxon>
        <taxon>Fungi</taxon>
        <taxon>Fungi incertae sedis</taxon>
        <taxon>Zoopagomycota</taxon>
        <taxon>Kickxellomycotina</taxon>
        <taxon>Dimargaritomycetes</taxon>
        <taxon>Dimargaritales</taxon>
        <taxon>Dimargaritaceae</taxon>
        <taxon>Dimargaris</taxon>
    </lineage>
</organism>
<evidence type="ECO:0000256" key="5">
    <source>
        <dbReference type="PROSITE-ProRule" id="PRU00708"/>
    </source>
</evidence>
<dbReference type="Proteomes" id="UP000268162">
    <property type="component" value="Unassembled WGS sequence"/>
</dbReference>
<feature type="region of interest" description="Disordered" evidence="6">
    <location>
        <begin position="69"/>
        <end position="95"/>
    </location>
</feature>
<name>A0A4P9ZJZ8_9FUNG</name>
<dbReference type="EMBL" id="ML003740">
    <property type="protein sequence ID" value="RKP33564.1"/>
    <property type="molecule type" value="Genomic_DNA"/>
</dbReference>
<keyword evidence="8" id="KW-1185">Reference proteome</keyword>
<evidence type="ECO:0008006" key="9">
    <source>
        <dbReference type="Google" id="ProtNLM"/>
    </source>
</evidence>
<gene>
    <name evidence="7" type="ORF">BJ085DRAFT_41618</name>
</gene>
<feature type="compositionally biased region" description="Polar residues" evidence="6">
    <location>
        <begin position="69"/>
        <end position="93"/>
    </location>
</feature>
<keyword evidence="2" id="KW-0677">Repeat</keyword>
<comment type="function">
    <text evidence="3">Regulates mitochondrial small subunit maturation by controlling 15S rRNA 5'-end processing. Localizes to the 5' precursor of the 15S rRNA in a position that is subsequently occupied by mS47 in the mature yeast mtSSU. Uses structure and sequence-specific RNA recognition, binding to a single-stranded region of the precursor and specifically recognizing bases -6 to -1. The exchange of Ccm1 for mS47 is coupled to the irreversible removal of precursor rRNA that is accompanied by conformational changes of the mitoribosomal proteins uS5m and mS26. These conformational changes signal completion of 5'-end rRNA processing through protection of the mature 5'-end of the 15S rRNA and stabilization of mS47. The removal of the 5' precursor together with the dissociation of Ccm1 may be catalyzed by the 5'-3' exoribonuclease Pet127. Involved in the specific removal of group I introns in mitochondrial encoded transcripts.</text>
</comment>
<reference evidence="8" key="1">
    <citation type="journal article" date="2018" name="Nat. Microbiol.">
        <title>Leveraging single-cell genomics to expand the fungal tree of life.</title>
        <authorList>
            <person name="Ahrendt S.R."/>
            <person name="Quandt C.A."/>
            <person name="Ciobanu D."/>
            <person name="Clum A."/>
            <person name="Salamov A."/>
            <person name="Andreopoulos B."/>
            <person name="Cheng J.F."/>
            <person name="Woyke T."/>
            <person name="Pelin A."/>
            <person name="Henrissat B."/>
            <person name="Reynolds N.K."/>
            <person name="Benny G.L."/>
            <person name="Smith M.E."/>
            <person name="James T.Y."/>
            <person name="Grigoriev I.V."/>
        </authorList>
    </citation>
    <scope>NUCLEOTIDE SEQUENCE [LARGE SCALE GENOMIC DNA]</scope>
    <source>
        <strain evidence="8">RSA 468</strain>
    </source>
</reference>
<protein>
    <recommendedName>
        <fullName evidence="9">Pentacotripeptide-repeat region of PRORP domain-containing protein</fullName>
    </recommendedName>
</protein>
<evidence type="ECO:0000256" key="6">
    <source>
        <dbReference type="SAM" id="MobiDB-lite"/>
    </source>
</evidence>
<evidence type="ECO:0000256" key="2">
    <source>
        <dbReference type="ARBA" id="ARBA00022737"/>
    </source>
</evidence>
<dbReference type="Gene3D" id="1.25.40.10">
    <property type="entry name" value="Tetratricopeptide repeat domain"/>
    <property type="match status" value="2"/>
</dbReference>
<comment type="subunit">
    <text evidence="4">Binds to mitochondrial small subunit 15S rRNA.</text>
</comment>
<proteinExistence type="inferred from homology"/>
<dbReference type="AlphaFoldDB" id="A0A4P9ZJZ8"/>
<dbReference type="NCBIfam" id="TIGR00756">
    <property type="entry name" value="PPR"/>
    <property type="match status" value="1"/>
</dbReference>
<feature type="repeat" description="PPR" evidence="5">
    <location>
        <begin position="504"/>
        <end position="538"/>
    </location>
</feature>
<evidence type="ECO:0000256" key="4">
    <source>
        <dbReference type="ARBA" id="ARBA00044511"/>
    </source>
</evidence>
<evidence type="ECO:0000313" key="7">
    <source>
        <dbReference type="EMBL" id="RKP33564.1"/>
    </source>
</evidence>
<dbReference type="InterPro" id="IPR011990">
    <property type="entry name" value="TPR-like_helical_dom_sf"/>
</dbReference>
<dbReference type="STRING" id="215637.A0A4P9ZJZ8"/>
<dbReference type="PROSITE" id="PS51375">
    <property type="entry name" value="PPR"/>
    <property type="match status" value="1"/>
</dbReference>